<dbReference type="Gene3D" id="3.30.450.40">
    <property type="match status" value="1"/>
</dbReference>
<feature type="domain" description="PAS" evidence="22">
    <location>
        <begin position="634"/>
        <end position="703"/>
    </location>
</feature>
<dbReference type="InterPro" id="IPR003018">
    <property type="entry name" value="GAF"/>
</dbReference>
<dbReference type="PANTHER" id="PTHR45339:SF1">
    <property type="entry name" value="HYBRID SIGNAL TRANSDUCTION HISTIDINE KINASE J"/>
    <property type="match status" value="1"/>
</dbReference>
<dbReference type="GO" id="GO:0005524">
    <property type="term" value="F:ATP binding"/>
    <property type="evidence" value="ECO:0007669"/>
    <property type="project" value="UniProtKB-KW"/>
</dbReference>
<keyword evidence="8" id="KW-0547">Nucleotide-binding</keyword>
<evidence type="ECO:0000256" key="1">
    <source>
        <dbReference type="ARBA" id="ARBA00000085"/>
    </source>
</evidence>
<keyword evidence="4" id="KW-1003">Cell membrane</keyword>
<keyword evidence="7 18" id="KW-0812">Transmembrane</keyword>
<dbReference type="FunFam" id="1.10.287.130:FF:000002">
    <property type="entry name" value="Two-component osmosensing histidine kinase"/>
    <property type="match status" value="1"/>
</dbReference>
<dbReference type="Gene3D" id="3.30.565.10">
    <property type="entry name" value="Histidine kinase-like ATPase, C-terminal domain"/>
    <property type="match status" value="1"/>
</dbReference>
<dbReference type="InterPro" id="IPR011006">
    <property type="entry name" value="CheY-like_superfamily"/>
</dbReference>
<evidence type="ECO:0000256" key="6">
    <source>
        <dbReference type="ARBA" id="ARBA00022679"/>
    </source>
</evidence>
<dbReference type="PROSITE" id="PS50112">
    <property type="entry name" value="PAS"/>
    <property type="match status" value="2"/>
</dbReference>
<dbReference type="Pfam" id="PF08447">
    <property type="entry name" value="PAS_3"/>
    <property type="match status" value="1"/>
</dbReference>
<dbReference type="CDD" id="cd00130">
    <property type="entry name" value="PAS"/>
    <property type="match status" value="1"/>
</dbReference>
<evidence type="ECO:0000256" key="18">
    <source>
        <dbReference type="SAM" id="Phobius"/>
    </source>
</evidence>
<feature type="transmembrane region" description="Helical" evidence="18">
    <location>
        <begin position="298"/>
        <end position="316"/>
    </location>
</feature>
<dbReference type="Pfam" id="PF00497">
    <property type="entry name" value="SBP_bac_3"/>
    <property type="match status" value="1"/>
</dbReference>
<proteinExistence type="predicted"/>
<keyword evidence="12" id="KW-0902">Two-component regulatory system</keyword>
<dbReference type="SMART" id="SM00091">
    <property type="entry name" value="PAS"/>
    <property type="match status" value="2"/>
</dbReference>
<evidence type="ECO:0000256" key="15">
    <source>
        <dbReference type="ARBA" id="ARBA00068150"/>
    </source>
</evidence>
<dbReference type="Pfam" id="PF00512">
    <property type="entry name" value="HisKA"/>
    <property type="match status" value="1"/>
</dbReference>
<dbReference type="GO" id="GO:0005886">
    <property type="term" value="C:plasma membrane"/>
    <property type="evidence" value="ECO:0007669"/>
    <property type="project" value="UniProtKB-SubCell"/>
</dbReference>
<dbReference type="InterPro" id="IPR013655">
    <property type="entry name" value="PAS_fold_3"/>
</dbReference>
<feature type="domain" description="Histidine kinase" evidence="20">
    <location>
        <begin position="774"/>
        <end position="995"/>
    </location>
</feature>
<dbReference type="CDD" id="cd01007">
    <property type="entry name" value="PBP2_BvgS_HisK_like"/>
    <property type="match status" value="1"/>
</dbReference>
<keyword evidence="13 18" id="KW-0472">Membrane</keyword>
<dbReference type="Pfam" id="PF13426">
    <property type="entry name" value="PAS_9"/>
    <property type="match status" value="1"/>
</dbReference>
<feature type="signal peptide" evidence="19">
    <location>
        <begin position="1"/>
        <end position="31"/>
    </location>
</feature>
<dbReference type="SUPFAM" id="SSF55785">
    <property type="entry name" value="PYP-like sensor domain (PAS domain)"/>
    <property type="match status" value="2"/>
</dbReference>
<dbReference type="SMART" id="SM00387">
    <property type="entry name" value="HATPase_c"/>
    <property type="match status" value="1"/>
</dbReference>
<evidence type="ECO:0000256" key="12">
    <source>
        <dbReference type="ARBA" id="ARBA00023012"/>
    </source>
</evidence>
<evidence type="ECO:0000256" key="2">
    <source>
        <dbReference type="ARBA" id="ARBA00004651"/>
    </source>
</evidence>
<dbReference type="CDD" id="cd16922">
    <property type="entry name" value="HATPase_EvgS-ArcB-TorS-like"/>
    <property type="match status" value="1"/>
</dbReference>
<evidence type="ECO:0000259" key="24">
    <source>
        <dbReference type="PROSITE" id="PS50894"/>
    </source>
</evidence>
<dbReference type="InterPro" id="IPR000700">
    <property type="entry name" value="PAS-assoc_C"/>
</dbReference>
<dbReference type="GO" id="GO:0000155">
    <property type="term" value="F:phosphorelay sensor kinase activity"/>
    <property type="evidence" value="ECO:0007669"/>
    <property type="project" value="InterPro"/>
</dbReference>
<evidence type="ECO:0000259" key="23">
    <source>
        <dbReference type="PROSITE" id="PS50113"/>
    </source>
</evidence>
<dbReference type="PRINTS" id="PR00344">
    <property type="entry name" value="BCTRLSENSOR"/>
</dbReference>
<keyword evidence="9" id="KW-0418">Kinase</keyword>
<organism evidence="25 26">
    <name type="scientific">Parendozoicomonas haliclonae</name>
    <dbReference type="NCBI Taxonomy" id="1960125"/>
    <lineage>
        <taxon>Bacteria</taxon>
        <taxon>Pseudomonadati</taxon>
        <taxon>Pseudomonadota</taxon>
        <taxon>Gammaproteobacteria</taxon>
        <taxon>Oceanospirillales</taxon>
        <taxon>Endozoicomonadaceae</taxon>
        <taxon>Parendozoicomonas</taxon>
    </lineage>
</organism>
<dbReference type="InterPro" id="IPR003594">
    <property type="entry name" value="HATPase_dom"/>
</dbReference>
<evidence type="ECO:0000256" key="17">
    <source>
        <dbReference type="PROSITE-ProRule" id="PRU00169"/>
    </source>
</evidence>
<comment type="catalytic activity">
    <reaction evidence="1">
        <text>ATP + protein L-histidine = ADP + protein N-phospho-L-histidine.</text>
        <dbReference type="EC" id="2.7.13.3"/>
    </reaction>
</comment>
<comment type="subunit">
    <text evidence="14">At low DSF concentrations, interacts with RpfF.</text>
</comment>
<dbReference type="Gene3D" id="1.20.120.160">
    <property type="entry name" value="HPT domain"/>
    <property type="match status" value="1"/>
</dbReference>
<feature type="domain" description="Response regulatory" evidence="21">
    <location>
        <begin position="1019"/>
        <end position="1135"/>
    </location>
</feature>
<dbReference type="SUPFAM" id="SSF52172">
    <property type="entry name" value="CheY-like"/>
    <property type="match status" value="1"/>
</dbReference>
<evidence type="ECO:0000256" key="3">
    <source>
        <dbReference type="ARBA" id="ARBA00012438"/>
    </source>
</evidence>
<dbReference type="PROSITE" id="PS50109">
    <property type="entry name" value="HIS_KIN"/>
    <property type="match status" value="1"/>
</dbReference>
<evidence type="ECO:0000256" key="14">
    <source>
        <dbReference type="ARBA" id="ARBA00064003"/>
    </source>
</evidence>
<dbReference type="InterPro" id="IPR008207">
    <property type="entry name" value="Sig_transdc_His_kin_Hpt_dom"/>
</dbReference>
<evidence type="ECO:0000259" key="20">
    <source>
        <dbReference type="PROSITE" id="PS50109"/>
    </source>
</evidence>
<dbReference type="SUPFAM" id="SSF55781">
    <property type="entry name" value="GAF domain-like"/>
    <property type="match status" value="1"/>
</dbReference>
<dbReference type="InterPro" id="IPR001789">
    <property type="entry name" value="Sig_transdc_resp-reg_receiver"/>
</dbReference>
<dbReference type="EC" id="2.7.13.3" evidence="3"/>
<evidence type="ECO:0000256" key="13">
    <source>
        <dbReference type="ARBA" id="ARBA00023136"/>
    </source>
</evidence>
<keyword evidence="26" id="KW-1185">Reference proteome</keyword>
<dbReference type="PANTHER" id="PTHR45339">
    <property type="entry name" value="HYBRID SIGNAL TRANSDUCTION HISTIDINE KINASE J"/>
    <property type="match status" value="1"/>
</dbReference>
<evidence type="ECO:0000313" key="25">
    <source>
        <dbReference type="EMBL" id="SMA50442.1"/>
    </source>
</evidence>
<dbReference type="PROSITE" id="PS50110">
    <property type="entry name" value="RESPONSE_REGULATORY"/>
    <property type="match status" value="1"/>
</dbReference>
<dbReference type="InterPro" id="IPR036641">
    <property type="entry name" value="HPT_dom_sf"/>
</dbReference>
<dbReference type="SUPFAM" id="SSF47384">
    <property type="entry name" value="Homodimeric domain of signal transducing histidine kinase"/>
    <property type="match status" value="1"/>
</dbReference>
<feature type="domain" description="HPt" evidence="24">
    <location>
        <begin position="1173"/>
        <end position="1266"/>
    </location>
</feature>
<protein>
    <recommendedName>
        <fullName evidence="15">Sensory/regulatory protein RpfC</fullName>
        <ecNumber evidence="3">2.7.13.3</ecNumber>
    </recommendedName>
</protein>
<dbReference type="SMART" id="SM00448">
    <property type="entry name" value="REC"/>
    <property type="match status" value="1"/>
</dbReference>
<name>A0A1X7AQM7_9GAMM</name>
<evidence type="ECO:0000256" key="16">
    <source>
        <dbReference type="PROSITE-ProRule" id="PRU00110"/>
    </source>
</evidence>
<dbReference type="Gene3D" id="1.10.287.130">
    <property type="match status" value="1"/>
</dbReference>
<accession>A0A1X7AQM7</accession>
<evidence type="ECO:0000313" key="26">
    <source>
        <dbReference type="Proteomes" id="UP000196573"/>
    </source>
</evidence>
<gene>
    <name evidence="25" type="primary">arcB_2</name>
    <name evidence="25" type="ORF">EHSB41UT_04240</name>
</gene>
<dbReference type="CDD" id="cd00082">
    <property type="entry name" value="HisKA"/>
    <property type="match status" value="1"/>
</dbReference>
<dbReference type="NCBIfam" id="TIGR00229">
    <property type="entry name" value="sensory_box"/>
    <property type="match status" value="2"/>
</dbReference>
<dbReference type="InterPro" id="IPR001610">
    <property type="entry name" value="PAC"/>
</dbReference>
<sequence>MARAYPLKALRLALLCFLLVVINFQCSFANAVTGKSADEAIGVPAEYAALHNFKLTEQEREMLTRFGEIRVAVEVGSPPISYVDDKGQYAGLAIDYLNVIADLLGVKFTYVLSMDRDESRIRLFNGEVDIAPWVMTDALETFDQLRYTRPLAYLPSVIMVRADSDMWAVEDLRNARIITNRNQVARENIKKDAPAVYHIEVSSAEEGFTLLHKGVGDAYVSNQVTANHVMGKLGLSNLRSLGDSGFPLSVQFAMSKDSDELLALFERVLLNIPASVRDGIHTRHVELPSSAAKINTNIAVLLVIVLILLIMFMHWNRRLSREVGERQNAETRLRERGEMDRVLGFITRQFVDHPLDEAIQATLQSVNVYQNALCCWVQEINGELRDQDVVVYGGRGNTGLSEAIRQLTRCDCFPAWEQIRQGQHVQVSVKDIDPNSCSEFHQVMQLAGAQSMICGPLLVEGKAVGFLGQLSTRDHDWGADEIMLLTRTAELIAISRLRKNAEMALRASEERYQLAIEAASDGLWDWNIKQDRIYFSTDFLSVLGYQSSDIIQNESGFRRLMHPDDKQSTTLYLRTVFKESSLPFQYIVRLRCKDGSYVVVRINGQVIKRSPEGLPLRAIGTMVDITEQRAWERELSLARFALDSSGDQIHWLREDGSHKYVNEAVVKALGYSYEELMSMNVLDVNPDLNKKSWKSLWKTLKDQGHISYESHRVSREGHHYPIEVTATYTEYEGEGFMFATCRNISERRAQEVALRMAKEEADQASAAKSEFLANMSHEIRTPMNAIIGMSLLALDTELTEEQRDYISKVSDAAETLLGIINDILDFSKIEAGRLELETVPFSLHKVLENLSAMVAIQAANKGISFDVSFDSEVPHLLEGDSLRLGQVLLNLVHNAIKFTQEGGVQLGVQLLNESTNQVRLCFTVRDSGIGIEPDKLSLLFESFSQVDSSTTRRFGGTGLGLAISRKLVALMGGSISVESTVGEGSVFAFDVVLGVVSDVQTLPPVPLLGERLLMGGHNRILLAEDNEVNQQVAVALLQRLGASVTCVGNGREAIEQLGRQAFDLVFMDIQMPEMDGYTAVRHIRACPEYDDLPIIAMTAHAMAEDRNRCLAAGMNDHISKPLLPDRLLELLSRHLPLAPAGSGRVEAPSVMPQVSLVLPGIDSHKGLARLFGNQVLYRDLLARFYRDFCGLPERLAEPVENQDAVRLRFLAHELKGVAATLGAEVLAGRAAELEQLAVRVQWADVPEVVNQLCLELDKVLSGLQAFLESNDRPVQKQPVNVESTDGAIEEGIECLRCYLQEGDVQAIKSFSDLAPLLNHHGHTGRLAELEQLIDDFDFVQALEVLNSLEAELVTLSA</sequence>
<dbReference type="Pfam" id="PF02518">
    <property type="entry name" value="HATPase_c"/>
    <property type="match status" value="1"/>
</dbReference>
<dbReference type="EMBL" id="FWPT01000012">
    <property type="protein sequence ID" value="SMA50442.1"/>
    <property type="molecule type" value="Genomic_DNA"/>
</dbReference>
<dbReference type="InterPro" id="IPR029016">
    <property type="entry name" value="GAF-like_dom_sf"/>
</dbReference>
<dbReference type="InterPro" id="IPR000014">
    <property type="entry name" value="PAS"/>
</dbReference>
<dbReference type="Proteomes" id="UP000196573">
    <property type="component" value="Unassembled WGS sequence"/>
</dbReference>
<evidence type="ECO:0000259" key="22">
    <source>
        <dbReference type="PROSITE" id="PS50112"/>
    </source>
</evidence>
<dbReference type="Pfam" id="PF13185">
    <property type="entry name" value="GAF_2"/>
    <property type="match status" value="1"/>
</dbReference>
<keyword evidence="6 25" id="KW-0808">Transferase</keyword>
<keyword evidence="19" id="KW-0732">Signal</keyword>
<keyword evidence="5 17" id="KW-0597">Phosphoprotein</keyword>
<comment type="subcellular location">
    <subcellularLocation>
        <location evidence="2">Cell membrane</location>
        <topology evidence="2">Multi-pass membrane protein</topology>
    </subcellularLocation>
</comment>
<dbReference type="InterPro" id="IPR004358">
    <property type="entry name" value="Sig_transdc_His_kin-like_C"/>
</dbReference>
<dbReference type="SUPFAM" id="SSF55874">
    <property type="entry name" value="ATPase domain of HSP90 chaperone/DNA topoisomerase II/histidine kinase"/>
    <property type="match status" value="1"/>
</dbReference>
<keyword evidence="10" id="KW-0067">ATP-binding</keyword>
<dbReference type="SMART" id="SM00086">
    <property type="entry name" value="PAC"/>
    <property type="match status" value="2"/>
</dbReference>
<dbReference type="InterPro" id="IPR001638">
    <property type="entry name" value="Solute-binding_3/MltF_N"/>
</dbReference>
<evidence type="ECO:0000256" key="9">
    <source>
        <dbReference type="ARBA" id="ARBA00022777"/>
    </source>
</evidence>
<evidence type="ECO:0000256" key="19">
    <source>
        <dbReference type="SAM" id="SignalP"/>
    </source>
</evidence>
<feature type="domain" description="PAS" evidence="22">
    <location>
        <begin position="508"/>
        <end position="580"/>
    </location>
</feature>
<dbReference type="Pfam" id="PF01627">
    <property type="entry name" value="Hpt"/>
    <property type="match status" value="1"/>
</dbReference>
<evidence type="ECO:0000256" key="5">
    <source>
        <dbReference type="ARBA" id="ARBA00022553"/>
    </source>
</evidence>
<feature type="modified residue" description="4-aspartylphosphate" evidence="17">
    <location>
        <position position="1068"/>
    </location>
</feature>
<dbReference type="InterPro" id="IPR005467">
    <property type="entry name" value="His_kinase_dom"/>
</dbReference>
<dbReference type="InterPro" id="IPR035965">
    <property type="entry name" value="PAS-like_dom_sf"/>
</dbReference>
<dbReference type="Gene3D" id="3.40.50.2300">
    <property type="match status" value="1"/>
</dbReference>
<dbReference type="Gene3D" id="3.40.190.10">
    <property type="entry name" value="Periplasmic binding protein-like II"/>
    <property type="match status" value="2"/>
</dbReference>
<dbReference type="Pfam" id="PF00072">
    <property type="entry name" value="Response_reg"/>
    <property type="match status" value="1"/>
</dbReference>
<evidence type="ECO:0000256" key="4">
    <source>
        <dbReference type="ARBA" id="ARBA00022475"/>
    </source>
</evidence>
<evidence type="ECO:0000256" key="7">
    <source>
        <dbReference type="ARBA" id="ARBA00022692"/>
    </source>
</evidence>
<dbReference type="InterPro" id="IPR036097">
    <property type="entry name" value="HisK_dim/P_sf"/>
</dbReference>
<dbReference type="SMART" id="SM00062">
    <property type="entry name" value="PBPb"/>
    <property type="match status" value="1"/>
</dbReference>
<dbReference type="InterPro" id="IPR036890">
    <property type="entry name" value="HATPase_C_sf"/>
</dbReference>
<dbReference type="SUPFAM" id="SSF53850">
    <property type="entry name" value="Periplasmic binding protein-like II"/>
    <property type="match status" value="1"/>
</dbReference>
<feature type="domain" description="PAC" evidence="23">
    <location>
        <begin position="584"/>
        <end position="637"/>
    </location>
</feature>
<dbReference type="FunFam" id="3.30.565.10:FF:000010">
    <property type="entry name" value="Sensor histidine kinase RcsC"/>
    <property type="match status" value="1"/>
</dbReference>
<dbReference type="Gene3D" id="3.30.450.20">
    <property type="entry name" value="PAS domain"/>
    <property type="match status" value="2"/>
</dbReference>
<dbReference type="PROSITE" id="PS50113">
    <property type="entry name" value="PAC"/>
    <property type="match status" value="1"/>
</dbReference>
<dbReference type="SUPFAM" id="SSF47226">
    <property type="entry name" value="Histidine-containing phosphotransfer domain, HPT domain"/>
    <property type="match status" value="1"/>
</dbReference>
<feature type="chain" id="PRO_5012643161" description="Sensory/regulatory protein RpfC" evidence="19">
    <location>
        <begin position="32"/>
        <end position="1357"/>
    </location>
</feature>
<reference evidence="25 26" key="1">
    <citation type="submission" date="2017-03" db="EMBL/GenBank/DDBJ databases">
        <authorList>
            <person name="Afonso C.L."/>
            <person name="Miller P.J."/>
            <person name="Scott M.A."/>
            <person name="Spackman E."/>
            <person name="Goraichik I."/>
            <person name="Dimitrov K.M."/>
            <person name="Suarez D.L."/>
            <person name="Swayne D.E."/>
        </authorList>
    </citation>
    <scope>NUCLEOTIDE SEQUENCE [LARGE SCALE GENOMIC DNA]</scope>
    <source>
        <strain evidence="25">SB41UT1</strain>
    </source>
</reference>
<dbReference type="SMART" id="SM00388">
    <property type="entry name" value="HisKA"/>
    <property type="match status" value="1"/>
</dbReference>
<evidence type="ECO:0000256" key="11">
    <source>
        <dbReference type="ARBA" id="ARBA00022989"/>
    </source>
</evidence>
<feature type="modified residue" description="Phosphohistidine" evidence="16">
    <location>
        <position position="1212"/>
    </location>
</feature>
<keyword evidence="11 18" id="KW-1133">Transmembrane helix</keyword>
<dbReference type="PROSITE" id="PS50894">
    <property type="entry name" value="HPT"/>
    <property type="match status" value="1"/>
</dbReference>
<dbReference type="CDD" id="cd17546">
    <property type="entry name" value="REC_hyHK_CKI1_RcsC-like"/>
    <property type="match status" value="1"/>
</dbReference>
<evidence type="ECO:0000256" key="8">
    <source>
        <dbReference type="ARBA" id="ARBA00022741"/>
    </source>
</evidence>
<evidence type="ECO:0000259" key="21">
    <source>
        <dbReference type="PROSITE" id="PS50110"/>
    </source>
</evidence>
<evidence type="ECO:0000256" key="10">
    <source>
        <dbReference type="ARBA" id="ARBA00022840"/>
    </source>
</evidence>
<dbReference type="InterPro" id="IPR003661">
    <property type="entry name" value="HisK_dim/P_dom"/>
</dbReference>